<dbReference type="EMBL" id="LSMT01000012">
    <property type="protein sequence ID" value="PFX33456.1"/>
    <property type="molecule type" value="Genomic_DNA"/>
</dbReference>
<accession>A0A2B4SVU0</accession>
<feature type="region of interest" description="Disordered" evidence="1">
    <location>
        <begin position="172"/>
        <end position="222"/>
    </location>
</feature>
<proteinExistence type="predicted"/>
<gene>
    <name evidence="2" type="ORF">AWC38_SpisGene1677</name>
</gene>
<dbReference type="OrthoDB" id="5981159at2759"/>
<dbReference type="PANTHER" id="PTHR31535:SF3">
    <property type="entry name" value="REGULATORY PROTEIN ZESTE"/>
    <property type="match status" value="1"/>
</dbReference>
<dbReference type="STRING" id="50429.A0A2B4SVU0"/>
<reference evidence="3" key="1">
    <citation type="journal article" date="2017" name="bioRxiv">
        <title>Comparative analysis of the genomes of Stylophora pistillata and Acropora digitifera provides evidence for extensive differences between species of corals.</title>
        <authorList>
            <person name="Voolstra C.R."/>
            <person name="Li Y."/>
            <person name="Liew Y.J."/>
            <person name="Baumgarten S."/>
            <person name="Zoccola D."/>
            <person name="Flot J.-F."/>
            <person name="Tambutte S."/>
            <person name="Allemand D."/>
            <person name="Aranda M."/>
        </authorList>
    </citation>
    <scope>NUCLEOTIDE SEQUENCE [LARGE SCALE GENOMIC DNA]</scope>
</reference>
<dbReference type="Proteomes" id="UP000225706">
    <property type="component" value="Unassembled WGS sequence"/>
</dbReference>
<feature type="compositionally biased region" description="Polar residues" evidence="1">
    <location>
        <begin position="319"/>
        <end position="333"/>
    </location>
</feature>
<comment type="caution">
    <text evidence="2">The sequence shown here is derived from an EMBL/GenBank/DDBJ whole genome shotgun (WGS) entry which is preliminary data.</text>
</comment>
<feature type="region of interest" description="Disordered" evidence="1">
    <location>
        <begin position="317"/>
        <end position="336"/>
    </location>
</feature>
<name>A0A2B4SVU0_STYPI</name>
<organism evidence="2 3">
    <name type="scientific">Stylophora pistillata</name>
    <name type="common">Smooth cauliflower coral</name>
    <dbReference type="NCBI Taxonomy" id="50429"/>
    <lineage>
        <taxon>Eukaryota</taxon>
        <taxon>Metazoa</taxon>
        <taxon>Cnidaria</taxon>
        <taxon>Anthozoa</taxon>
        <taxon>Hexacorallia</taxon>
        <taxon>Scleractinia</taxon>
        <taxon>Astrocoeniina</taxon>
        <taxon>Pocilloporidae</taxon>
        <taxon>Stylophora</taxon>
    </lineage>
</organism>
<protein>
    <submittedName>
        <fullName evidence="2">Uncharacterized protein</fullName>
    </submittedName>
</protein>
<evidence type="ECO:0000313" key="3">
    <source>
        <dbReference type="Proteomes" id="UP000225706"/>
    </source>
</evidence>
<evidence type="ECO:0000256" key="1">
    <source>
        <dbReference type="SAM" id="MobiDB-lite"/>
    </source>
</evidence>
<keyword evidence="3" id="KW-1185">Reference proteome</keyword>
<evidence type="ECO:0000313" key="2">
    <source>
        <dbReference type="EMBL" id="PFX33456.1"/>
    </source>
</evidence>
<sequence>MEVPSPAGLGVGDVTFPRTRLLCDGCPPLGGDSDSKKEKTHVGVRVLTNQGGVGNFGPSILKYEGILKYEVKVSPQHPGIQLWTIPVSGLWSIEARGASGADGILAGSSGNRKRGGYGAIVKGKFQLHKGRILKILVGNEGSRDYLVPHRPGGGGGGTFVVYEDGKPLLVAGGGGGGGIPKASRQTDGEGGRSNDEPSSDVSGSEGDGGKLLDTSDGSETVIDKSTGHHKVIAGAGGGMYSAGVGFKEGWGGESLVGGGNGGEANILYDEFPHGKRGRGGFGGGGAAGLLPGGGGGYSGGGVKGCWLKCDGKNGGTAEGGSSYNSGISPSNKANKNKGAGRVYIRLMAEEVEED</sequence>
<feature type="compositionally biased region" description="Basic and acidic residues" evidence="1">
    <location>
        <begin position="184"/>
        <end position="195"/>
    </location>
</feature>
<dbReference type="PANTHER" id="PTHR31535">
    <property type="match status" value="1"/>
</dbReference>
<dbReference type="AlphaFoldDB" id="A0A2B4SVU0"/>